<accession>A0ABT9IJ98</accession>
<gene>
    <name evidence="3" type="ORF">Q9R02_00670</name>
</gene>
<evidence type="ECO:0000259" key="2">
    <source>
        <dbReference type="Pfam" id="PF01425"/>
    </source>
</evidence>
<dbReference type="PANTHER" id="PTHR11895">
    <property type="entry name" value="TRANSAMIDASE"/>
    <property type="match status" value="1"/>
</dbReference>
<dbReference type="RefSeq" id="WP_305994712.1">
    <property type="nucleotide sequence ID" value="NZ_JAVALS010000001.1"/>
</dbReference>
<evidence type="ECO:0000313" key="4">
    <source>
        <dbReference type="Proteomes" id="UP001232725"/>
    </source>
</evidence>
<comment type="caution">
    <text evidence="3">The sequence shown here is derived from an EMBL/GenBank/DDBJ whole genome shotgun (WGS) entry which is preliminary data.</text>
</comment>
<feature type="domain" description="Amidase" evidence="2">
    <location>
        <begin position="32"/>
        <end position="481"/>
    </location>
</feature>
<name>A0ABT9IJ98_9MICC</name>
<comment type="similarity">
    <text evidence="1">Belongs to the amidase family.</text>
</comment>
<dbReference type="Gene3D" id="3.90.1300.10">
    <property type="entry name" value="Amidase signature (AS) domain"/>
    <property type="match status" value="1"/>
</dbReference>
<dbReference type="InterPro" id="IPR036928">
    <property type="entry name" value="AS_sf"/>
</dbReference>
<dbReference type="InterPro" id="IPR000120">
    <property type="entry name" value="Amidase"/>
</dbReference>
<dbReference type="InterPro" id="IPR023631">
    <property type="entry name" value="Amidase_dom"/>
</dbReference>
<proteinExistence type="inferred from homology"/>
<dbReference type="Proteomes" id="UP001232725">
    <property type="component" value="Unassembled WGS sequence"/>
</dbReference>
<dbReference type="Pfam" id="PF01425">
    <property type="entry name" value="Amidase"/>
    <property type="match status" value="1"/>
</dbReference>
<sequence>MNPATSTKPLQDLSVVELAQALRDGTVTATQAVTERLDRIERLNGRIGAIVSPGLSELRRDALDAAARADEAHARGELLGPLHGVPFTVKDTLAVAGLPATAGSTILAGYVPESTAPTVERILAAGAILLGKTNTSEFAVDIHAGNLLFGDTRNPLDLDRTPGGSTGGEAAAVAAGLSSFGIGTDLGGSIRWPAHCTGVVSMRPSIGLLPGTGALPYDVTSPIGPPNSASFLHRHMTVGPIARTVADVELLVRLMAGPDGVDSLCVPVAVPPSSEVRLNELDVAWCAGEGNVPVRADIVAVLARVAGLLAGSVKSVVEERPARLDEAAGLFIELRDAEGLPEVDAAVQAAQAQPGSGEITPGILSYLGAIRSSLSGRTAAEALASLFDATLRRDAVLASVTAFLDRHPVLLLPVASVTAPLIGTSSEEVEGTEVPWGQLASSCRAVSILDLPSVAVPVGHDAHGLPIGIQVVARRFHDHEALAVAREIERLAGFVQGPLAV</sequence>
<evidence type="ECO:0000256" key="1">
    <source>
        <dbReference type="ARBA" id="ARBA00009199"/>
    </source>
</evidence>
<dbReference type="PANTHER" id="PTHR11895:SF7">
    <property type="entry name" value="GLUTAMYL-TRNA(GLN) AMIDOTRANSFERASE SUBUNIT A, MITOCHONDRIAL"/>
    <property type="match status" value="1"/>
</dbReference>
<protein>
    <submittedName>
        <fullName evidence="3">Amidase</fullName>
    </submittedName>
</protein>
<evidence type="ECO:0000313" key="3">
    <source>
        <dbReference type="EMBL" id="MDP5225668.1"/>
    </source>
</evidence>
<dbReference type="PIRSF" id="PIRSF001221">
    <property type="entry name" value="Amidase_fungi"/>
    <property type="match status" value="1"/>
</dbReference>
<dbReference type="SUPFAM" id="SSF75304">
    <property type="entry name" value="Amidase signature (AS) enzymes"/>
    <property type="match status" value="1"/>
</dbReference>
<organism evidence="3 4">
    <name type="scientific">Arthrobacter horti</name>
    <dbReference type="NCBI Taxonomy" id="3068273"/>
    <lineage>
        <taxon>Bacteria</taxon>
        <taxon>Bacillati</taxon>
        <taxon>Actinomycetota</taxon>
        <taxon>Actinomycetes</taxon>
        <taxon>Micrococcales</taxon>
        <taxon>Micrococcaceae</taxon>
        <taxon>Arthrobacter</taxon>
    </lineage>
</organism>
<dbReference type="EMBL" id="JAVALS010000001">
    <property type="protein sequence ID" value="MDP5225668.1"/>
    <property type="molecule type" value="Genomic_DNA"/>
</dbReference>
<reference evidence="3 4" key="1">
    <citation type="submission" date="2023-08" db="EMBL/GenBank/DDBJ databases">
        <title>Arthrobacter horti sp. nov., isolated from forest soil.</title>
        <authorList>
            <person name="Park M."/>
        </authorList>
    </citation>
    <scope>NUCLEOTIDE SEQUENCE [LARGE SCALE GENOMIC DNA]</scope>
    <source>
        <strain evidence="3 4">YJM1</strain>
    </source>
</reference>
<keyword evidence="4" id="KW-1185">Reference proteome</keyword>